<dbReference type="AlphaFoldDB" id="A0A3M7RSA8"/>
<organism evidence="1 2">
    <name type="scientific">Brachionus plicatilis</name>
    <name type="common">Marine rotifer</name>
    <name type="synonym">Brachionus muelleri</name>
    <dbReference type="NCBI Taxonomy" id="10195"/>
    <lineage>
        <taxon>Eukaryota</taxon>
        <taxon>Metazoa</taxon>
        <taxon>Spiralia</taxon>
        <taxon>Gnathifera</taxon>
        <taxon>Rotifera</taxon>
        <taxon>Eurotatoria</taxon>
        <taxon>Monogononta</taxon>
        <taxon>Pseudotrocha</taxon>
        <taxon>Ploima</taxon>
        <taxon>Brachionidae</taxon>
        <taxon>Brachionus</taxon>
    </lineage>
</organism>
<reference evidence="1 2" key="1">
    <citation type="journal article" date="2018" name="Sci. Rep.">
        <title>Genomic signatures of local adaptation to the degree of environmental predictability in rotifers.</title>
        <authorList>
            <person name="Franch-Gras L."/>
            <person name="Hahn C."/>
            <person name="Garcia-Roger E.M."/>
            <person name="Carmona M.J."/>
            <person name="Serra M."/>
            <person name="Gomez A."/>
        </authorList>
    </citation>
    <scope>NUCLEOTIDE SEQUENCE [LARGE SCALE GENOMIC DNA]</scope>
    <source>
        <strain evidence="1">HYR1</strain>
    </source>
</reference>
<proteinExistence type="predicted"/>
<evidence type="ECO:0000313" key="2">
    <source>
        <dbReference type="Proteomes" id="UP000276133"/>
    </source>
</evidence>
<dbReference type="EMBL" id="REGN01002740">
    <property type="protein sequence ID" value="RNA26456.1"/>
    <property type="molecule type" value="Genomic_DNA"/>
</dbReference>
<accession>A0A3M7RSA8</accession>
<evidence type="ECO:0000313" key="1">
    <source>
        <dbReference type="EMBL" id="RNA26456.1"/>
    </source>
</evidence>
<gene>
    <name evidence="1" type="ORF">BpHYR1_003688</name>
</gene>
<sequence>MNNNYDFDEFEELEDYMSPNDEEESQDEVVNNKKTKKKKKYVFVEKFNNAKDATKCLERMFRSAHLEQINKIITYAPNSSKKKYPY</sequence>
<protein>
    <submittedName>
        <fullName evidence="1">Uncharacterized protein</fullName>
    </submittedName>
</protein>
<keyword evidence="2" id="KW-1185">Reference proteome</keyword>
<comment type="caution">
    <text evidence="1">The sequence shown here is derived from an EMBL/GenBank/DDBJ whole genome shotgun (WGS) entry which is preliminary data.</text>
</comment>
<dbReference type="Proteomes" id="UP000276133">
    <property type="component" value="Unassembled WGS sequence"/>
</dbReference>
<name>A0A3M7RSA8_BRAPC</name>